<gene>
    <name evidence="1" type="ORF">LptCag_0606</name>
</gene>
<dbReference type="EMBL" id="JPGK01000004">
    <property type="protein sequence ID" value="KGA93980.1"/>
    <property type="molecule type" value="Genomic_DNA"/>
</dbReference>
<evidence type="ECO:0000313" key="2">
    <source>
        <dbReference type="Proteomes" id="UP000029452"/>
    </source>
</evidence>
<evidence type="ECO:0000313" key="1">
    <source>
        <dbReference type="EMBL" id="KGA93980.1"/>
    </source>
</evidence>
<proteinExistence type="predicted"/>
<name>A0A094WBU8_9BACT</name>
<dbReference type="AlphaFoldDB" id="A0A094WBU8"/>
<protein>
    <submittedName>
        <fullName evidence="1">Uncharacterized protein</fullName>
    </submittedName>
</protein>
<organism evidence="1 2">
    <name type="scientific">Leptospirillum ferriphilum</name>
    <dbReference type="NCBI Taxonomy" id="178606"/>
    <lineage>
        <taxon>Bacteria</taxon>
        <taxon>Pseudomonadati</taxon>
        <taxon>Nitrospirota</taxon>
        <taxon>Nitrospiria</taxon>
        <taxon>Nitrospirales</taxon>
        <taxon>Nitrospiraceae</taxon>
        <taxon>Leptospirillum</taxon>
    </lineage>
</organism>
<reference evidence="1 2" key="1">
    <citation type="submission" date="2014-06" db="EMBL/GenBank/DDBJ databases">
        <title>Draft genome sequence of iron oxidizing acidophile Leptospirillum ferriphilum DSM14647.</title>
        <authorList>
            <person name="Cardenas J.P."/>
            <person name="Lazcano M."/>
            <person name="Ossandon F.J."/>
            <person name="Corbett M."/>
            <person name="Holmes D.S."/>
            <person name="Watkin E."/>
        </authorList>
    </citation>
    <scope>NUCLEOTIDE SEQUENCE [LARGE SCALE GENOMIC DNA]</scope>
    <source>
        <strain evidence="1 2">DSM 14647</strain>
    </source>
</reference>
<dbReference type="Proteomes" id="UP000029452">
    <property type="component" value="Unassembled WGS sequence"/>
</dbReference>
<accession>A0A094WBU8</accession>
<comment type="caution">
    <text evidence="1">The sequence shown here is derived from an EMBL/GenBank/DDBJ whole genome shotgun (WGS) entry which is preliminary data.</text>
</comment>
<dbReference type="PATRIC" id="fig|178606.4.peg.1137"/>
<sequence>MHVKFLLNRTRLDKFVNRVFVGPILTPYVKYYFREFFHACFS</sequence>